<organism evidence="1 2">
    <name type="scientific">Candidatus Nomurabacteria bacterium RIFCSPLOWO2_01_FULL_33_24</name>
    <dbReference type="NCBI Taxonomy" id="1801765"/>
    <lineage>
        <taxon>Bacteria</taxon>
        <taxon>Candidatus Nomuraibacteriota</taxon>
    </lineage>
</organism>
<dbReference type="Proteomes" id="UP000185809">
    <property type="component" value="Unassembled WGS sequence"/>
</dbReference>
<reference evidence="1 2" key="1">
    <citation type="journal article" date="2016" name="Nat. Commun.">
        <title>Thousands of microbial genomes shed light on interconnected biogeochemical processes in an aquifer system.</title>
        <authorList>
            <person name="Anantharaman K."/>
            <person name="Brown C.T."/>
            <person name="Hug L.A."/>
            <person name="Sharon I."/>
            <person name="Castelle C.J."/>
            <person name="Probst A.J."/>
            <person name="Thomas B.C."/>
            <person name="Singh A."/>
            <person name="Wilkins M.J."/>
            <person name="Karaoz U."/>
            <person name="Brodie E.L."/>
            <person name="Williams K.H."/>
            <person name="Hubbard S.S."/>
            <person name="Banfield J.F."/>
        </authorList>
    </citation>
    <scope>NUCLEOTIDE SEQUENCE [LARGE SCALE GENOMIC DNA]</scope>
</reference>
<protein>
    <submittedName>
        <fullName evidence="1">Uncharacterized protein</fullName>
    </submittedName>
</protein>
<dbReference type="SUPFAM" id="SSF143724">
    <property type="entry name" value="PHP14-like"/>
    <property type="match status" value="1"/>
</dbReference>
<evidence type="ECO:0000313" key="1">
    <source>
        <dbReference type="EMBL" id="OGI87017.1"/>
    </source>
</evidence>
<dbReference type="AlphaFoldDB" id="A0A1F6WYP5"/>
<comment type="caution">
    <text evidence="1">The sequence shown here is derived from an EMBL/GenBank/DDBJ whole genome shotgun (WGS) entry which is preliminary data.</text>
</comment>
<dbReference type="EMBL" id="MFUP01000016">
    <property type="protein sequence ID" value="OGI87017.1"/>
    <property type="molecule type" value="Genomic_DNA"/>
</dbReference>
<dbReference type="InterPro" id="IPR007702">
    <property type="entry name" value="Janus"/>
</dbReference>
<proteinExistence type="predicted"/>
<dbReference type="Pfam" id="PF05005">
    <property type="entry name" value="Ocnus"/>
    <property type="match status" value="1"/>
</dbReference>
<name>A0A1F6WYP5_9BACT</name>
<gene>
    <name evidence="1" type="ORF">A2995_00400</name>
</gene>
<dbReference type="InterPro" id="IPR038596">
    <property type="entry name" value="Janus_sf"/>
</dbReference>
<dbReference type="Gene3D" id="3.50.20.20">
    <property type="entry name" value="Janus/Ocnus"/>
    <property type="match status" value="1"/>
</dbReference>
<accession>A0A1F6WYP5</accession>
<sequence length="331" mass="38131">MEKTPKQSNIEHNKNLKEKFSLNEKIEQFYSKPESDEELVHRVGIIKDIPENIDTPKVLLKLGDPSRPDKFVHMKDEDQRDYIIALPIEKRAFHRDIANFCRKLYGKDLKILGGGWIKNEEGKLVVYGQSQDFGEADKETVRNILSQAFPDVKIESVSLAQESISKKQEEYMKTLEKIDNEVSKDLYADVVQRKAIRMGYDMTLLPTPIQGAEENMSYMIYRSENGTSFGIDTLYLGYKDKDNSLNTKEIAQTRWNLHVANSKIENGILTIEFQTDGQNMTISQPVNSLENLQPFSNLNDTEKIILDMYKNNQFVYQENDNSKVFHGSVNS</sequence>
<evidence type="ECO:0000313" key="2">
    <source>
        <dbReference type="Proteomes" id="UP000185809"/>
    </source>
</evidence>